<protein>
    <recommendedName>
        <fullName evidence="3">Transmembrane protein</fullName>
    </recommendedName>
</protein>
<evidence type="ECO:0000256" key="1">
    <source>
        <dbReference type="SAM" id="Phobius"/>
    </source>
</evidence>
<name>A0A396H236_MEDTR</name>
<keyword evidence="1" id="KW-1133">Transmembrane helix</keyword>
<proteinExistence type="predicted"/>
<dbReference type="EMBL" id="PSQE01000007">
    <property type="protein sequence ID" value="RHN46828.1"/>
    <property type="molecule type" value="Genomic_DNA"/>
</dbReference>
<sequence length="104" mass="12743">MIIVYLNKRIWRIIWLYIFFQLIVFVISIIYMTKNKTEFVLICSIGKTLERYQRCSFTSQNDNVNEHETQNWYQEMSKLKAKYESLQKSQRLLIVLLQYNYSNI</sequence>
<organism evidence="2">
    <name type="scientific">Medicago truncatula</name>
    <name type="common">Barrel medic</name>
    <name type="synonym">Medicago tribuloides</name>
    <dbReference type="NCBI Taxonomy" id="3880"/>
    <lineage>
        <taxon>Eukaryota</taxon>
        <taxon>Viridiplantae</taxon>
        <taxon>Streptophyta</taxon>
        <taxon>Embryophyta</taxon>
        <taxon>Tracheophyta</taxon>
        <taxon>Spermatophyta</taxon>
        <taxon>Magnoliopsida</taxon>
        <taxon>eudicotyledons</taxon>
        <taxon>Gunneridae</taxon>
        <taxon>Pentapetalae</taxon>
        <taxon>rosids</taxon>
        <taxon>fabids</taxon>
        <taxon>Fabales</taxon>
        <taxon>Fabaceae</taxon>
        <taxon>Papilionoideae</taxon>
        <taxon>50 kb inversion clade</taxon>
        <taxon>NPAAA clade</taxon>
        <taxon>Hologalegina</taxon>
        <taxon>IRL clade</taxon>
        <taxon>Trifolieae</taxon>
        <taxon>Medicago</taxon>
    </lineage>
</organism>
<accession>A0A396H236</accession>
<comment type="caution">
    <text evidence="2">The sequence shown here is derived from an EMBL/GenBank/DDBJ whole genome shotgun (WGS) entry which is preliminary data.</text>
</comment>
<evidence type="ECO:0008006" key="3">
    <source>
        <dbReference type="Google" id="ProtNLM"/>
    </source>
</evidence>
<dbReference type="Proteomes" id="UP000265566">
    <property type="component" value="Chromosome 7"/>
</dbReference>
<gene>
    <name evidence="2" type="ORF">MtrunA17_Chr7g0246391</name>
</gene>
<feature type="transmembrane region" description="Helical" evidence="1">
    <location>
        <begin position="12"/>
        <end position="32"/>
    </location>
</feature>
<evidence type="ECO:0000313" key="2">
    <source>
        <dbReference type="EMBL" id="RHN46828.1"/>
    </source>
</evidence>
<dbReference type="Gramene" id="rna41359">
    <property type="protein sequence ID" value="RHN46828.1"/>
    <property type="gene ID" value="gene41359"/>
</dbReference>
<reference evidence="2" key="1">
    <citation type="journal article" date="2018" name="Nat. Plants">
        <title>Whole-genome landscape of Medicago truncatula symbiotic genes.</title>
        <authorList>
            <person name="Pecrix Y."/>
            <person name="Gamas P."/>
            <person name="Carrere S."/>
        </authorList>
    </citation>
    <scope>NUCLEOTIDE SEQUENCE</scope>
    <source>
        <tissue evidence="2">Leaves</tissue>
    </source>
</reference>
<dbReference type="AlphaFoldDB" id="A0A396H236"/>
<keyword evidence="1" id="KW-0812">Transmembrane</keyword>
<keyword evidence="1" id="KW-0472">Membrane</keyword>